<dbReference type="OrthoDB" id="5321643at2"/>
<dbReference type="CDD" id="cd07344">
    <property type="entry name" value="M48_yhfN_like"/>
    <property type="match status" value="1"/>
</dbReference>
<dbReference type="EMBL" id="CP021255">
    <property type="protein sequence ID" value="AVD70911.1"/>
    <property type="molecule type" value="Genomic_DNA"/>
</dbReference>
<dbReference type="Pfam" id="PF01863">
    <property type="entry name" value="YgjP-like"/>
    <property type="match status" value="1"/>
</dbReference>
<dbReference type="KEGG" id="deo:CAY53_04980"/>
<dbReference type="InterPro" id="IPR053136">
    <property type="entry name" value="UTP_pyrophosphatase-like"/>
</dbReference>
<evidence type="ECO:0000313" key="3">
    <source>
        <dbReference type="Proteomes" id="UP000239867"/>
    </source>
</evidence>
<name>A0A2L1GMJ6_9BACT</name>
<accession>A0A2L1GMJ6</accession>
<protein>
    <recommendedName>
        <fullName evidence="1">YgjP-like metallopeptidase domain-containing protein</fullName>
    </recommendedName>
</protein>
<reference evidence="2" key="1">
    <citation type="submission" date="2017-05" db="EMBL/GenBank/DDBJ databases">
        <authorList>
            <person name="Song R."/>
            <person name="Chenine A.L."/>
            <person name="Ruprecht R.M."/>
        </authorList>
    </citation>
    <scope>NUCLEOTIDE SEQUENCE</scope>
    <source>
        <strain evidence="2">ORNL</strain>
    </source>
</reference>
<proteinExistence type="predicted"/>
<dbReference type="Proteomes" id="UP000239867">
    <property type="component" value="Chromosome"/>
</dbReference>
<feature type="domain" description="YgjP-like metallopeptidase" evidence="1">
    <location>
        <begin position="22"/>
        <end position="229"/>
    </location>
</feature>
<evidence type="ECO:0000313" key="2">
    <source>
        <dbReference type="EMBL" id="AVD70911.1"/>
    </source>
</evidence>
<organism evidence="2 3">
    <name type="scientific">Desulfobulbus oralis</name>
    <dbReference type="NCBI Taxonomy" id="1986146"/>
    <lineage>
        <taxon>Bacteria</taxon>
        <taxon>Pseudomonadati</taxon>
        <taxon>Thermodesulfobacteriota</taxon>
        <taxon>Desulfobulbia</taxon>
        <taxon>Desulfobulbales</taxon>
        <taxon>Desulfobulbaceae</taxon>
        <taxon>Desulfobulbus</taxon>
    </lineage>
</organism>
<keyword evidence="3" id="KW-1185">Reference proteome</keyword>
<sequence length="240" mass="27664">MENIRIAEISIAVTRKTVKNFNLKVRIRDGTVAMSMPAAASLGEARAFAASRLDWLRRCLERARRLQAVPDLWARPLAYEDGAECWLWGRRFRLKLERMASPGFRVEPRARQIVLLLPADSAPALKQRMLEQCYARQLRIHASALLAQWSPLLGVQVTGLGIRRMQSRWGSCTPATGRIRLALELAKRRREALEYVVLHEMAHLLEPNHSPRFYAILDRHMPDWRSRRALRDRPLEDESG</sequence>
<dbReference type="AlphaFoldDB" id="A0A2L1GMJ6"/>
<dbReference type="InterPro" id="IPR002725">
    <property type="entry name" value="YgjP-like_metallopeptidase"/>
</dbReference>
<reference evidence="2" key="2">
    <citation type="journal article" date="2018" name="MBio">
        <title>Insights into the evolution of host association through the isolation and characterization of a novel human periodontal pathobiont, Desulfobulbus oralis.</title>
        <authorList>
            <person name="Cross K.L."/>
            <person name="Chirania P."/>
            <person name="Xiong W."/>
            <person name="Beall C.J."/>
            <person name="Elkins J.G."/>
            <person name="Giannone R.J."/>
            <person name="Griffen A.L."/>
            <person name="Guss A.M."/>
            <person name="Hettich R.L."/>
            <person name="Joshi S.S."/>
            <person name="Mokrzan E.M."/>
            <person name="Martin R.K."/>
            <person name="Zhulin I.B."/>
            <person name="Leys E.J."/>
            <person name="Podar M."/>
        </authorList>
    </citation>
    <scope>NUCLEOTIDE SEQUENCE [LARGE SCALE GENOMIC DNA]</scope>
    <source>
        <strain evidence="2">ORNL</strain>
    </source>
</reference>
<dbReference type="RefSeq" id="WP_104936193.1">
    <property type="nucleotide sequence ID" value="NZ_CP021255.1"/>
</dbReference>
<gene>
    <name evidence="2" type="ORF">CAY53_04980</name>
</gene>
<dbReference type="Gene3D" id="3.30.2010.10">
    <property type="entry name" value="Metalloproteases ('zincins'), catalytic domain"/>
    <property type="match status" value="1"/>
</dbReference>
<dbReference type="PANTHER" id="PTHR30399">
    <property type="entry name" value="UNCHARACTERIZED PROTEIN YGJP"/>
    <property type="match status" value="1"/>
</dbReference>
<evidence type="ECO:0000259" key="1">
    <source>
        <dbReference type="Pfam" id="PF01863"/>
    </source>
</evidence>
<dbReference type="PANTHER" id="PTHR30399:SF1">
    <property type="entry name" value="UTP PYROPHOSPHATASE"/>
    <property type="match status" value="1"/>
</dbReference>